<reference evidence="1 2" key="1">
    <citation type="submission" date="2021-06" db="EMBL/GenBank/DDBJ databases">
        <authorList>
            <person name="Kallberg Y."/>
            <person name="Tangrot J."/>
            <person name="Rosling A."/>
        </authorList>
    </citation>
    <scope>NUCLEOTIDE SEQUENCE [LARGE SCALE GENOMIC DNA]</scope>
    <source>
        <strain evidence="1 2">120-4 pot B 10/14</strain>
    </source>
</reference>
<dbReference type="InterPro" id="IPR011333">
    <property type="entry name" value="SKP1/BTB/POZ_sf"/>
</dbReference>
<dbReference type="Proteomes" id="UP000789901">
    <property type="component" value="Unassembled WGS sequence"/>
</dbReference>
<organism evidence="1 2">
    <name type="scientific">Gigaspora margarita</name>
    <dbReference type="NCBI Taxonomy" id="4874"/>
    <lineage>
        <taxon>Eukaryota</taxon>
        <taxon>Fungi</taxon>
        <taxon>Fungi incertae sedis</taxon>
        <taxon>Mucoromycota</taxon>
        <taxon>Glomeromycotina</taxon>
        <taxon>Glomeromycetes</taxon>
        <taxon>Diversisporales</taxon>
        <taxon>Gigasporaceae</taxon>
        <taxon>Gigaspora</taxon>
    </lineage>
</organism>
<feature type="non-terminal residue" evidence="1">
    <location>
        <position position="1"/>
    </location>
</feature>
<proteinExistence type="predicted"/>
<evidence type="ECO:0000313" key="1">
    <source>
        <dbReference type="EMBL" id="CAG8833797.1"/>
    </source>
</evidence>
<sequence>FEIFQSAPATQPETLFGSMIQVRNKYIRHPIQLVEMKYFFDRNSEAYIIAFYQNGKLK</sequence>
<dbReference type="Gene3D" id="3.30.710.10">
    <property type="entry name" value="Potassium Channel Kv1.1, Chain A"/>
    <property type="match status" value="1"/>
</dbReference>
<evidence type="ECO:0000313" key="2">
    <source>
        <dbReference type="Proteomes" id="UP000789901"/>
    </source>
</evidence>
<gene>
    <name evidence="1" type="ORF">GMARGA_LOCUS31731</name>
</gene>
<name>A0ABN7WJV1_GIGMA</name>
<comment type="caution">
    <text evidence="1">The sequence shown here is derived from an EMBL/GenBank/DDBJ whole genome shotgun (WGS) entry which is preliminary data.</text>
</comment>
<dbReference type="EMBL" id="CAJVQB010048063">
    <property type="protein sequence ID" value="CAG8833797.1"/>
    <property type="molecule type" value="Genomic_DNA"/>
</dbReference>
<keyword evidence="2" id="KW-1185">Reference proteome</keyword>
<protein>
    <submittedName>
        <fullName evidence="1">23252_t:CDS:1</fullName>
    </submittedName>
</protein>
<accession>A0ABN7WJV1</accession>